<dbReference type="InterPro" id="IPR036249">
    <property type="entry name" value="Thioredoxin-like_sf"/>
</dbReference>
<comment type="caution">
    <text evidence="1">The sequence shown here is derived from an EMBL/GenBank/DDBJ whole genome shotgun (WGS) entry which is preliminary data.</text>
</comment>
<dbReference type="AlphaFoldDB" id="A0A4R8H0I0"/>
<dbReference type="RefSeq" id="WP_134116914.1">
    <property type="nucleotide sequence ID" value="NZ_SOEG01000014.1"/>
</dbReference>
<protein>
    <submittedName>
        <fullName evidence="1">Thioredoxin-like protein</fullName>
    </submittedName>
</protein>
<evidence type="ECO:0000313" key="2">
    <source>
        <dbReference type="Proteomes" id="UP000295832"/>
    </source>
</evidence>
<dbReference type="STRING" id="926561.GCA_000379025_01149"/>
<organism evidence="1 2">
    <name type="scientific">Orenia marismortui</name>
    <dbReference type="NCBI Taxonomy" id="46469"/>
    <lineage>
        <taxon>Bacteria</taxon>
        <taxon>Bacillati</taxon>
        <taxon>Bacillota</taxon>
        <taxon>Clostridia</taxon>
        <taxon>Halanaerobiales</taxon>
        <taxon>Halobacteroidaceae</taxon>
        <taxon>Orenia</taxon>
    </lineage>
</organism>
<name>A0A4R8H0I0_9FIRM</name>
<dbReference type="CDD" id="cd02980">
    <property type="entry name" value="TRX_Fd_family"/>
    <property type="match status" value="1"/>
</dbReference>
<reference evidence="1 2" key="1">
    <citation type="submission" date="2019-03" db="EMBL/GenBank/DDBJ databases">
        <title>Subsurface microbial communities from deep shales in Ohio and West Virginia, USA.</title>
        <authorList>
            <person name="Wrighton K."/>
        </authorList>
    </citation>
    <scope>NUCLEOTIDE SEQUENCE [LARGE SCALE GENOMIC DNA]</scope>
    <source>
        <strain evidence="1 2">MSL 6dP</strain>
    </source>
</reference>
<dbReference type="Proteomes" id="UP000295832">
    <property type="component" value="Unassembled WGS sequence"/>
</dbReference>
<accession>A0A4R8H0I0</accession>
<evidence type="ECO:0000313" key="1">
    <source>
        <dbReference type="EMBL" id="TDX51323.1"/>
    </source>
</evidence>
<keyword evidence="2" id="KW-1185">Reference proteome</keyword>
<gene>
    <name evidence="1" type="ORF">C7959_11478</name>
</gene>
<proteinExistence type="predicted"/>
<dbReference type="SUPFAM" id="SSF52833">
    <property type="entry name" value="Thioredoxin-like"/>
    <property type="match status" value="1"/>
</dbReference>
<dbReference type="Gene3D" id="3.40.30.10">
    <property type="entry name" value="Glutaredoxin"/>
    <property type="match status" value="1"/>
</dbReference>
<sequence>MSIKVKVCIGTPCHLMGAQNLIDAVNKFNKKSNADIEIEAVSCLDECKGAPAVQVDGEIYAPTTPKELIDLIKIKL</sequence>
<dbReference type="Pfam" id="PF01257">
    <property type="entry name" value="2Fe-2S_thioredx"/>
    <property type="match status" value="1"/>
</dbReference>
<dbReference type="EMBL" id="SOEG01000014">
    <property type="protein sequence ID" value="TDX51323.1"/>
    <property type="molecule type" value="Genomic_DNA"/>
</dbReference>